<evidence type="ECO:0000313" key="5">
    <source>
        <dbReference type="EMBL" id="BCT92817.1"/>
    </source>
</evidence>
<evidence type="ECO:0000256" key="1">
    <source>
        <dbReference type="ARBA" id="ARBA00022898"/>
    </source>
</evidence>
<comment type="similarity">
    <text evidence="2 3">Belongs to the pyridoxal phosphate-binding protein YggS/PROSC family.</text>
</comment>
<evidence type="ECO:0000259" key="4">
    <source>
        <dbReference type="Pfam" id="PF01168"/>
    </source>
</evidence>
<dbReference type="InterPro" id="IPR011078">
    <property type="entry name" value="PyrdxlP_homeostasis"/>
</dbReference>
<feature type="modified residue" description="N6-(pyridoxal phosphate)lysine" evidence="2">
    <location>
        <position position="7"/>
    </location>
</feature>
<accession>A0ABN6FSZ3</accession>
<dbReference type="PIRSF" id="PIRSF004848">
    <property type="entry name" value="YBL036c_PLPDEIII"/>
    <property type="match status" value="1"/>
</dbReference>
<dbReference type="InterPro" id="IPR001608">
    <property type="entry name" value="Ala_racemase_N"/>
</dbReference>
<protein>
    <recommendedName>
        <fullName evidence="2">Pyridoxal phosphate homeostasis protein</fullName>
        <shortName evidence="2">PLP homeostasis protein</shortName>
    </recommendedName>
</protein>
<dbReference type="SUPFAM" id="SSF51419">
    <property type="entry name" value="PLP-binding barrel"/>
    <property type="match status" value="1"/>
</dbReference>
<reference evidence="5 6" key="1">
    <citation type="submission" date="2021-03" db="EMBL/GenBank/DDBJ databases">
        <title>Complete Genome Sequences of Two Lysobacter Strains Isolated from Sea Water (Lysobacter caseinilyticus) and Soil (Lysobacter helvus) in South Korea.</title>
        <authorList>
            <person name="Watanabe Y."/>
            <person name="Arakawa K."/>
        </authorList>
    </citation>
    <scope>NUCLEOTIDE SEQUENCE [LARGE SCALE GENOMIC DNA]</scope>
    <source>
        <strain evidence="5 6">KVB24</strain>
    </source>
</reference>
<proteinExistence type="inferred from homology"/>
<evidence type="ECO:0000256" key="3">
    <source>
        <dbReference type="RuleBase" id="RU004514"/>
    </source>
</evidence>
<feature type="domain" description="Alanine racemase N-terminal" evidence="4">
    <location>
        <begin position="7"/>
        <end position="202"/>
    </location>
</feature>
<keyword evidence="6" id="KW-1185">Reference proteome</keyword>
<gene>
    <name evidence="5" type="ORF">LYSCAS_18410</name>
</gene>
<dbReference type="PANTHER" id="PTHR10146">
    <property type="entry name" value="PROLINE SYNTHETASE CO-TRANSCRIBED BACTERIAL HOMOLOG PROTEIN"/>
    <property type="match status" value="1"/>
</dbReference>
<dbReference type="InterPro" id="IPR029066">
    <property type="entry name" value="PLP-binding_barrel"/>
</dbReference>
<dbReference type="EMBL" id="AP024545">
    <property type="protein sequence ID" value="BCT92817.1"/>
    <property type="molecule type" value="Genomic_DNA"/>
</dbReference>
<dbReference type="Pfam" id="PF01168">
    <property type="entry name" value="Ala_racemase_N"/>
    <property type="match status" value="1"/>
</dbReference>
<dbReference type="NCBIfam" id="TIGR00044">
    <property type="entry name" value="YggS family pyridoxal phosphate-dependent enzyme"/>
    <property type="match status" value="1"/>
</dbReference>
<dbReference type="Gene3D" id="3.20.20.10">
    <property type="entry name" value="Alanine racemase"/>
    <property type="match status" value="1"/>
</dbReference>
<dbReference type="Proteomes" id="UP000681317">
    <property type="component" value="Chromosome"/>
</dbReference>
<organism evidence="5 6">
    <name type="scientific">Noviluteimonas caseinilytica</name>
    <dbReference type="NCBI Taxonomy" id="2675101"/>
    <lineage>
        <taxon>Bacteria</taxon>
        <taxon>Pseudomonadati</taxon>
        <taxon>Pseudomonadota</taxon>
        <taxon>Gammaproteobacteria</taxon>
        <taxon>Lysobacterales</taxon>
        <taxon>Lysobacteraceae</taxon>
        <taxon>Noviluteimonas</taxon>
    </lineage>
</organism>
<sequence>MLLAVCKGQPAEAVAALAAAGQRDFGDNYVQEAQARQVALSGDPRAQGLAWHLIGALQSNKAALAATLFDWVQTVDRAKLVPLLAAARPADRPPLNVLVQVNIDDEASKHGCRPEDAAALADLVAAQPRLALRGLMAIPAPAEDPAARRAAFARMRALFDAIAARHPGVDTLSMGMSDDFELAIAEGATLVRVGTALFGARPPKA</sequence>
<evidence type="ECO:0000256" key="2">
    <source>
        <dbReference type="HAMAP-Rule" id="MF_02087"/>
    </source>
</evidence>
<evidence type="ECO:0000313" key="6">
    <source>
        <dbReference type="Proteomes" id="UP000681317"/>
    </source>
</evidence>
<dbReference type="PANTHER" id="PTHR10146:SF14">
    <property type="entry name" value="PYRIDOXAL PHOSPHATE HOMEOSTASIS PROTEIN"/>
    <property type="match status" value="1"/>
</dbReference>
<keyword evidence="1 2" id="KW-0663">Pyridoxal phosphate</keyword>
<dbReference type="HAMAP" id="MF_02087">
    <property type="entry name" value="PLP_homeostasis"/>
    <property type="match status" value="1"/>
</dbReference>
<name>A0ABN6FSZ3_9GAMM</name>
<comment type="function">
    <text evidence="2">Pyridoxal 5'-phosphate (PLP)-binding protein, which is involved in PLP homeostasis.</text>
</comment>